<keyword evidence="2" id="KW-1185">Reference proteome</keyword>
<accession>A0ABP0RZD4</accession>
<comment type="caution">
    <text evidence="1">The sequence shown here is derived from an EMBL/GenBank/DDBJ whole genome shotgun (WGS) entry which is preliminary data.</text>
</comment>
<protein>
    <submittedName>
        <fullName evidence="1">Uncharacterized protein</fullName>
    </submittedName>
</protein>
<organism evidence="1 2">
    <name type="scientific">Durusdinium trenchii</name>
    <dbReference type="NCBI Taxonomy" id="1381693"/>
    <lineage>
        <taxon>Eukaryota</taxon>
        <taxon>Sar</taxon>
        <taxon>Alveolata</taxon>
        <taxon>Dinophyceae</taxon>
        <taxon>Suessiales</taxon>
        <taxon>Symbiodiniaceae</taxon>
        <taxon>Durusdinium</taxon>
    </lineage>
</organism>
<evidence type="ECO:0000313" key="1">
    <source>
        <dbReference type="EMBL" id="CAK9105366.1"/>
    </source>
</evidence>
<reference evidence="1 2" key="1">
    <citation type="submission" date="2024-02" db="EMBL/GenBank/DDBJ databases">
        <authorList>
            <person name="Chen Y."/>
            <person name="Shah S."/>
            <person name="Dougan E. K."/>
            <person name="Thang M."/>
            <person name="Chan C."/>
        </authorList>
    </citation>
    <scope>NUCLEOTIDE SEQUENCE [LARGE SCALE GENOMIC DNA]</scope>
</reference>
<gene>
    <name evidence="1" type="ORF">CCMP2556_LOCUS49320</name>
</gene>
<proteinExistence type="predicted"/>
<dbReference type="Proteomes" id="UP001642484">
    <property type="component" value="Unassembled WGS sequence"/>
</dbReference>
<sequence length="493" mass="52593">MEDVSPDTALIDLEQLGTTSAVGSAGRPIPWKKLSVAAVVIGTVAYLSWPKSSTTSAVKRSVQLSSWEDTLEECTNLFQMALDADEDSVQVGVFDYDDQTLAQEKIRTAEQAAKAMHDPETNFVQIGTCGMQERSVVWLYPDKSGDHDGDDHAAFLVADGECKRIEAQVNDKKSEAACIAVYRIPDPAAGIAVLNHFHGIGTISHAVVGGHGSDSAQKNGELQMSSDIDLSGKDPVALTLVDTLATKLTPHGTIFLESLAVSSCMPFSPDPTGNAPAPHGTSVMGGVVSLQSFIQVHDTPFDGTEASGPTQVTSELAFDQVVNPSEGIDAEGDPTFVKGMAFENGGKVEEIDQLKGERVVAWFGGQNRGSVTQWLYPSGDEEVLKVNCKVEVQEPFYAFRMGPAETEQTDEDAEDGDGEGLGVFEQLLPRGLEGWVVFIYDVGNAPTSGNALINYDLPKEFKEQGVTGGTGQTLGPLLTLTKDFSKLSVTCPE</sequence>
<name>A0ABP0RZD4_9DINO</name>
<dbReference type="EMBL" id="CAXAMN010026717">
    <property type="protein sequence ID" value="CAK9105366.1"/>
    <property type="molecule type" value="Genomic_DNA"/>
</dbReference>
<evidence type="ECO:0000313" key="2">
    <source>
        <dbReference type="Proteomes" id="UP001642484"/>
    </source>
</evidence>